<keyword evidence="1" id="KW-0812">Transmembrane</keyword>
<dbReference type="EMBL" id="WOGT01000003">
    <property type="protein sequence ID" value="MUN55096.1"/>
    <property type="molecule type" value="Genomic_DNA"/>
</dbReference>
<proteinExistence type="predicted"/>
<feature type="domain" description="LysM" evidence="2">
    <location>
        <begin position="75"/>
        <end position="124"/>
    </location>
</feature>
<evidence type="ECO:0000313" key="3">
    <source>
        <dbReference type="EMBL" id="MUN55096.1"/>
    </source>
</evidence>
<dbReference type="Proteomes" id="UP000462152">
    <property type="component" value="Unassembled WGS sequence"/>
</dbReference>
<sequence length="129" mass="13810">MSTFTQTTSRDAEWIRHVGTARVRTSRISLTRRGRFVFFGVPVLSAVVVVAVALMMFLVPGTAQAGTESAASTTQSIVVGSGDTLWDIARDVDSSADVRVTMDKINDLNDLGSGQVTPGQRLIVPIISE</sequence>
<dbReference type="InterPro" id="IPR036779">
    <property type="entry name" value="LysM_dom_sf"/>
</dbReference>
<feature type="transmembrane region" description="Helical" evidence="1">
    <location>
        <begin position="36"/>
        <end position="59"/>
    </location>
</feature>
<dbReference type="SUPFAM" id="SSF54106">
    <property type="entry name" value="LysM domain"/>
    <property type="match status" value="1"/>
</dbReference>
<protein>
    <submittedName>
        <fullName evidence="3">LysM peptidoglycan-binding domain-containing protein</fullName>
    </submittedName>
</protein>
<comment type="caution">
    <text evidence="3">The sequence shown here is derived from an EMBL/GenBank/DDBJ whole genome shotgun (WGS) entry which is preliminary data.</text>
</comment>
<evidence type="ECO:0000256" key="1">
    <source>
        <dbReference type="SAM" id="Phobius"/>
    </source>
</evidence>
<dbReference type="Gene3D" id="3.10.350.10">
    <property type="entry name" value="LysM domain"/>
    <property type="match status" value="1"/>
</dbReference>
<dbReference type="PROSITE" id="PS51782">
    <property type="entry name" value="LYSM"/>
    <property type="match status" value="1"/>
</dbReference>
<dbReference type="SMART" id="SM00257">
    <property type="entry name" value="LysM"/>
    <property type="match status" value="1"/>
</dbReference>
<dbReference type="RefSeq" id="WP_129315449.1">
    <property type="nucleotide sequence ID" value="NZ_NOIQ01000007.1"/>
</dbReference>
<gene>
    <name evidence="3" type="ORF">GMA10_07715</name>
</gene>
<keyword evidence="1" id="KW-1133">Transmembrane helix</keyword>
<evidence type="ECO:0000313" key="4">
    <source>
        <dbReference type="Proteomes" id="UP000462152"/>
    </source>
</evidence>
<organism evidence="3 4">
    <name type="scientific">Rothia koreensis</name>
    <dbReference type="NCBI Taxonomy" id="592378"/>
    <lineage>
        <taxon>Bacteria</taxon>
        <taxon>Bacillati</taxon>
        <taxon>Actinomycetota</taxon>
        <taxon>Actinomycetes</taxon>
        <taxon>Micrococcales</taxon>
        <taxon>Micrococcaceae</taxon>
        <taxon>Rothia</taxon>
    </lineage>
</organism>
<dbReference type="Pfam" id="PF01476">
    <property type="entry name" value="LysM"/>
    <property type="match status" value="1"/>
</dbReference>
<dbReference type="AlphaFoldDB" id="A0A7K1LIS9"/>
<accession>A0A7K1LIS9</accession>
<evidence type="ECO:0000259" key="2">
    <source>
        <dbReference type="PROSITE" id="PS51782"/>
    </source>
</evidence>
<keyword evidence="4" id="KW-1185">Reference proteome</keyword>
<reference evidence="3 4" key="1">
    <citation type="submission" date="2019-12" db="EMBL/GenBank/DDBJ databases">
        <authorList>
            <person name="Li J."/>
            <person name="Shi Y."/>
            <person name="Xu G."/>
            <person name="Xiao D."/>
            <person name="Ran X."/>
        </authorList>
    </citation>
    <scope>NUCLEOTIDE SEQUENCE [LARGE SCALE GENOMIC DNA]</scope>
    <source>
        <strain evidence="3 4">JCM 15915</strain>
    </source>
</reference>
<dbReference type="OrthoDB" id="5084290at2"/>
<dbReference type="InterPro" id="IPR018392">
    <property type="entry name" value="LysM"/>
</dbReference>
<keyword evidence="1" id="KW-0472">Membrane</keyword>
<dbReference type="CDD" id="cd00118">
    <property type="entry name" value="LysM"/>
    <property type="match status" value="1"/>
</dbReference>
<name>A0A7K1LIS9_9MICC</name>